<dbReference type="HOGENOM" id="CLU_2783443_0_0_1"/>
<dbReference type="EnsemblPlants" id="ORUFI08G13300.1">
    <property type="protein sequence ID" value="ORUFI08G13300.1"/>
    <property type="gene ID" value="ORUFI08G13300"/>
</dbReference>
<keyword evidence="2" id="KW-1185">Reference proteome</keyword>
<name>A0A0E0QHU9_ORYRU</name>
<dbReference type="AlphaFoldDB" id="A0A0E0QHU9"/>
<proteinExistence type="predicted"/>
<reference evidence="1" key="2">
    <citation type="submission" date="2015-06" db="UniProtKB">
        <authorList>
            <consortium name="EnsemblPlants"/>
        </authorList>
    </citation>
    <scope>IDENTIFICATION</scope>
</reference>
<organism evidence="1 2">
    <name type="scientific">Oryza rufipogon</name>
    <name type="common">Brownbeard rice</name>
    <name type="synonym">Asian wild rice</name>
    <dbReference type="NCBI Taxonomy" id="4529"/>
    <lineage>
        <taxon>Eukaryota</taxon>
        <taxon>Viridiplantae</taxon>
        <taxon>Streptophyta</taxon>
        <taxon>Embryophyta</taxon>
        <taxon>Tracheophyta</taxon>
        <taxon>Spermatophyta</taxon>
        <taxon>Magnoliopsida</taxon>
        <taxon>Liliopsida</taxon>
        <taxon>Poales</taxon>
        <taxon>Poaceae</taxon>
        <taxon>BOP clade</taxon>
        <taxon>Oryzoideae</taxon>
        <taxon>Oryzeae</taxon>
        <taxon>Oryzinae</taxon>
        <taxon>Oryza</taxon>
    </lineage>
</organism>
<dbReference type="Proteomes" id="UP000008022">
    <property type="component" value="Unassembled WGS sequence"/>
</dbReference>
<reference evidence="2" key="1">
    <citation type="submission" date="2013-06" db="EMBL/GenBank/DDBJ databases">
        <authorList>
            <person name="Zhao Q."/>
        </authorList>
    </citation>
    <scope>NUCLEOTIDE SEQUENCE</scope>
    <source>
        <strain evidence="2">cv. W1943</strain>
    </source>
</reference>
<evidence type="ECO:0000313" key="2">
    <source>
        <dbReference type="Proteomes" id="UP000008022"/>
    </source>
</evidence>
<protein>
    <submittedName>
        <fullName evidence="1">Uncharacterized protein</fullName>
    </submittedName>
</protein>
<evidence type="ECO:0000313" key="1">
    <source>
        <dbReference type="EnsemblPlants" id="ORUFI08G13300.1"/>
    </source>
</evidence>
<accession>A0A0E0QHU9</accession>
<dbReference type="Gramene" id="ORUFI08G13300.1">
    <property type="protein sequence ID" value="ORUFI08G13300.1"/>
    <property type="gene ID" value="ORUFI08G13300"/>
</dbReference>
<sequence>VRQASGGRIAREKEVRRRLLLPFIAIGDCGRRFKIENRPTVRTVLGLGALKIGGPVQARWPHAPREGPA</sequence>